<organism evidence="1">
    <name type="scientific">hydrocarbon metagenome</name>
    <dbReference type="NCBI Taxonomy" id="938273"/>
    <lineage>
        <taxon>unclassified sequences</taxon>
        <taxon>metagenomes</taxon>
        <taxon>ecological metagenomes</taxon>
    </lineage>
</organism>
<accession>A0A0W8FJZ4</accession>
<reference evidence="1" key="1">
    <citation type="journal article" date="2015" name="Proc. Natl. Acad. Sci. U.S.A.">
        <title>Networks of energetic and metabolic interactions define dynamics in microbial communities.</title>
        <authorList>
            <person name="Embree M."/>
            <person name="Liu J.K."/>
            <person name="Al-Bassam M.M."/>
            <person name="Zengler K."/>
        </authorList>
    </citation>
    <scope>NUCLEOTIDE SEQUENCE</scope>
</reference>
<dbReference type="AlphaFoldDB" id="A0A0W8FJZ4"/>
<sequence>MGGTAICSAPDPRSGRTLKRISQARWITGDFPAFHRSYGQARAHRTLLKEMKCSVPIAWQCTGF</sequence>
<dbReference type="EMBL" id="LNQE01001088">
    <property type="protein sequence ID" value="KUG21216.1"/>
    <property type="molecule type" value="Genomic_DNA"/>
</dbReference>
<gene>
    <name evidence="1" type="ORF">ASZ90_009031</name>
</gene>
<comment type="caution">
    <text evidence="1">The sequence shown here is derived from an EMBL/GenBank/DDBJ whole genome shotgun (WGS) entry which is preliminary data.</text>
</comment>
<protein>
    <submittedName>
        <fullName evidence="1">Uncharacterized protein</fullName>
    </submittedName>
</protein>
<evidence type="ECO:0000313" key="1">
    <source>
        <dbReference type="EMBL" id="KUG21216.1"/>
    </source>
</evidence>
<name>A0A0W8FJZ4_9ZZZZ</name>
<proteinExistence type="predicted"/>